<dbReference type="Proteomes" id="UP000005038">
    <property type="component" value="Unassembled WGS sequence"/>
</dbReference>
<dbReference type="EMBL" id="BAFB01000050">
    <property type="protein sequence ID" value="GAB33201.1"/>
    <property type="molecule type" value="Genomic_DNA"/>
</dbReference>
<reference evidence="1" key="1">
    <citation type="submission" date="2012-02" db="EMBL/GenBank/DDBJ databases">
        <title>Whole genome shotgun sequence of Gordonia otitidis NBRC 100426.</title>
        <authorList>
            <person name="Yoshida I."/>
            <person name="Hosoyama A."/>
            <person name="Tsuchikane K."/>
            <person name="Katsumata H."/>
            <person name="Yamazaki S."/>
            <person name="Fujita N."/>
        </authorList>
    </citation>
    <scope>NUCLEOTIDE SEQUENCE [LARGE SCALE GENOMIC DNA]</scope>
    <source>
        <strain evidence="1">NBRC 100426</strain>
    </source>
</reference>
<name>H5TI93_GORO1</name>
<organism evidence="1 2">
    <name type="scientific">Gordonia otitidis (strain DSM 44809 / CCUG 52243 / JCM 12355 / NBRC 100426 / IFM 10032)</name>
    <dbReference type="NCBI Taxonomy" id="1108044"/>
    <lineage>
        <taxon>Bacteria</taxon>
        <taxon>Bacillati</taxon>
        <taxon>Actinomycetota</taxon>
        <taxon>Actinomycetes</taxon>
        <taxon>Mycobacteriales</taxon>
        <taxon>Gordoniaceae</taxon>
        <taxon>Gordonia</taxon>
    </lineage>
</organism>
<comment type="caution">
    <text evidence="1">The sequence shown here is derived from an EMBL/GenBank/DDBJ whole genome shotgun (WGS) entry which is preliminary data.</text>
</comment>
<sequence>MCRLKEEGGRRCPSHSDPIRRAIASATQCMTRWERRYEAATDPGVADHALARFTAAINTLYERSKLLPPPPDDSEPAVEPLDPYQLRSMDMDDLEDLHRDRTADPDGQRLIEREWSRREMLASPDHDSLLVTTGRFRSVVDNLHIAEELSDRQLKEAWLDGHDHPHLRELAEAEMDRRMLTHAEHPADDPDLESAVDERLEYAWSEMNAADYRRYEASLITDPAARLPEETKLGRRPSSTPTVRQLRADYDEYCYERYLAAEEATRGHLLNKRGRLRGVDPFTLLSGNAQRVKAYGSQELLGFLGSSGGHMSFARYRALHTGGDYDRSRIEEFTDAVSA</sequence>
<evidence type="ECO:0000313" key="2">
    <source>
        <dbReference type="Proteomes" id="UP000005038"/>
    </source>
</evidence>
<gene>
    <name evidence="1" type="ORF">GOOTI_050_00050</name>
</gene>
<accession>H5TI93</accession>
<protein>
    <submittedName>
        <fullName evidence="1">Uncharacterized protein</fullName>
    </submittedName>
</protein>
<evidence type="ECO:0000313" key="1">
    <source>
        <dbReference type="EMBL" id="GAB33201.1"/>
    </source>
</evidence>
<dbReference type="STRING" id="1108044.GOOTI_050_00050"/>
<keyword evidence="2" id="KW-1185">Reference proteome</keyword>
<proteinExistence type="predicted"/>
<dbReference type="AlphaFoldDB" id="H5TI93"/>